<dbReference type="Gene3D" id="3.20.20.140">
    <property type="entry name" value="Metal-dependent hydrolases"/>
    <property type="match status" value="1"/>
</dbReference>
<dbReference type="GO" id="GO:0006154">
    <property type="term" value="P:adenosine catabolic process"/>
    <property type="evidence" value="ECO:0007669"/>
    <property type="project" value="TreeGrafter"/>
</dbReference>
<dbReference type="GO" id="GO:0046103">
    <property type="term" value="P:inosine biosynthetic process"/>
    <property type="evidence" value="ECO:0007669"/>
    <property type="project" value="TreeGrafter"/>
</dbReference>
<keyword evidence="4" id="KW-0479">Metal-binding</keyword>
<dbReference type="NCBIfam" id="TIGR01430">
    <property type="entry name" value="aden_deam"/>
    <property type="match status" value="1"/>
</dbReference>
<proteinExistence type="inferred from homology"/>
<dbReference type="InterPro" id="IPR006330">
    <property type="entry name" value="Ado/ade_deaminase"/>
</dbReference>
<keyword evidence="9" id="KW-1185">Reference proteome</keyword>
<evidence type="ECO:0000313" key="8">
    <source>
        <dbReference type="EMBL" id="KGE71918.1"/>
    </source>
</evidence>
<dbReference type="PANTHER" id="PTHR11409:SF43">
    <property type="entry name" value="ADENOSINE DEAMINASE"/>
    <property type="match status" value="1"/>
</dbReference>
<evidence type="ECO:0000256" key="1">
    <source>
        <dbReference type="ARBA" id="ARBA00001947"/>
    </source>
</evidence>
<evidence type="ECO:0000256" key="3">
    <source>
        <dbReference type="ARBA" id="ARBA00012784"/>
    </source>
</evidence>
<protein>
    <recommendedName>
        <fullName evidence="3">adenosine deaminase</fullName>
        <ecNumber evidence="3">3.5.4.4</ecNumber>
    </recommendedName>
</protein>
<dbReference type="PANTHER" id="PTHR11409">
    <property type="entry name" value="ADENOSINE DEAMINASE"/>
    <property type="match status" value="1"/>
</dbReference>
<dbReference type="eggNOG" id="COG1816">
    <property type="taxonomic scope" value="Bacteria"/>
</dbReference>
<dbReference type="GO" id="GO:0004000">
    <property type="term" value="F:adenosine deaminase activity"/>
    <property type="evidence" value="ECO:0007669"/>
    <property type="project" value="UniProtKB-ARBA"/>
</dbReference>
<dbReference type="GO" id="GO:0005829">
    <property type="term" value="C:cytosol"/>
    <property type="evidence" value="ECO:0007669"/>
    <property type="project" value="TreeGrafter"/>
</dbReference>
<name>A0A098QWZ3_9SPIO</name>
<dbReference type="SUPFAM" id="SSF51556">
    <property type="entry name" value="Metallo-dependent hydrolases"/>
    <property type="match status" value="1"/>
</dbReference>
<comment type="caution">
    <text evidence="8">The sequence shown here is derived from an EMBL/GenBank/DDBJ whole genome shotgun (WGS) entry which is preliminary data.</text>
</comment>
<dbReference type="GO" id="GO:0043103">
    <property type="term" value="P:hypoxanthine salvage"/>
    <property type="evidence" value="ECO:0007669"/>
    <property type="project" value="TreeGrafter"/>
</dbReference>
<dbReference type="InterPro" id="IPR001365">
    <property type="entry name" value="A_deaminase_dom"/>
</dbReference>
<evidence type="ECO:0000256" key="2">
    <source>
        <dbReference type="ARBA" id="ARBA00006676"/>
    </source>
</evidence>
<comment type="cofactor">
    <cofactor evidence="1">
        <name>Zn(2+)</name>
        <dbReference type="ChEBI" id="CHEBI:29105"/>
    </cofactor>
</comment>
<keyword evidence="6" id="KW-0862">Zinc</keyword>
<dbReference type="Proteomes" id="UP000029692">
    <property type="component" value="Unassembled WGS sequence"/>
</dbReference>
<reference evidence="8 9" key="1">
    <citation type="submission" date="2014-05" db="EMBL/GenBank/DDBJ databases">
        <title>De novo Genome Sequence of Spirocheata sp.</title>
        <authorList>
            <person name="Shivani Y."/>
            <person name="Subhash Y."/>
            <person name="Tushar L."/>
            <person name="Sasikala C."/>
            <person name="Ramana C.V."/>
        </authorList>
    </citation>
    <scope>NUCLEOTIDE SEQUENCE [LARGE SCALE GENOMIC DNA]</scope>
    <source>
        <strain evidence="8 9">JC230</strain>
    </source>
</reference>
<evidence type="ECO:0000256" key="6">
    <source>
        <dbReference type="ARBA" id="ARBA00022833"/>
    </source>
</evidence>
<dbReference type="EC" id="3.5.4.4" evidence="3"/>
<dbReference type="GO" id="GO:0046872">
    <property type="term" value="F:metal ion binding"/>
    <property type="evidence" value="ECO:0007669"/>
    <property type="project" value="UniProtKB-KW"/>
</dbReference>
<dbReference type="InterPro" id="IPR032466">
    <property type="entry name" value="Metal_Hydrolase"/>
</dbReference>
<gene>
    <name evidence="8" type="ORF">DC28_08955</name>
</gene>
<feature type="domain" description="Adenosine deaminase" evidence="7">
    <location>
        <begin position="5"/>
        <end position="329"/>
    </location>
</feature>
<dbReference type="AlphaFoldDB" id="A0A098QWZ3"/>
<sequence length="341" mass="38942">MKDFPKVELHRHLEGTFSLETLYNISKKNGLDTPNSFEEFKKAVQFPKNGDPDFLLFLSKFRTDWYRSFDDVYQVVYNSVKDFKDDGLHYIELRFSPEHFSLQNNFNRLDITKLVVEAGNAAAAEIGVELTYLLTFNRSKQEEEDMISLYKKLMNLALPEVVGIDLAGDELNFPPEGFKRFFELVDSDGIPSTIHAGEVTPSSQIWTAIDTLHANRIGHGTSAINDPQLQTVLKDRGIALEQCITSNYQTGSWVDEQNHPLGRLFKSGVPVTINSDDPFIQDTSLSDDYRKTVRYFDFGVEELKKANHIAIDASFVSKERKLSLKNEFDRKVQAFVTKYAL</sequence>
<accession>A0A098QWZ3</accession>
<dbReference type="Pfam" id="PF00962">
    <property type="entry name" value="A_deaminase"/>
    <property type="match status" value="1"/>
</dbReference>
<dbReference type="EMBL" id="JNUP01000064">
    <property type="protein sequence ID" value="KGE71918.1"/>
    <property type="molecule type" value="Genomic_DNA"/>
</dbReference>
<dbReference type="STRING" id="1480694.DC28_08955"/>
<comment type="similarity">
    <text evidence="2">Belongs to the metallo-dependent hydrolases superfamily. Adenosine and AMP deaminases family.</text>
</comment>
<organism evidence="8 9">
    <name type="scientific">Spirochaeta lutea</name>
    <dbReference type="NCBI Taxonomy" id="1480694"/>
    <lineage>
        <taxon>Bacteria</taxon>
        <taxon>Pseudomonadati</taxon>
        <taxon>Spirochaetota</taxon>
        <taxon>Spirochaetia</taxon>
        <taxon>Spirochaetales</taxon>
        <taxon>Spirochaetaceae</taxon>
        <taxon>Spirochaeta</taxon>
    </lineage>
</organism>
<evidence type="ECO:0000313" key="9">
    <source>
        <dbReference type="Proteomes" id="UP000029692"/>
    </source>
</evidence>
<evidence type="ECO:0000256" key="5">
    <source>
        <dbReference type="ARBA" id="ARBA00022801"/>
    </source>
</evidence>
<evidence type="ECO:0000259" key="7">
    <source>
        <dbReference type="Pfam" id="PF00962"/>
    </source>
</evidence>
<keyword evidence="5" id="KW-0378">Hydrolase</keyword>
<evidence type="ECO:0000256" key="4">
    <source>
        <dbReference type="ARBA" id="ARBA00022723"/>
    </source>
</evidence>